<organism evidence="1 2">
    <name type="scientific">Cryptococcus deuterogattii Ram5</name>
    <dbReference type="NCBI Taxonomy" id="1296110"/>
    <lineage>
        <taxon>Eukaryota</taxon>
        <taxon>Fungi</taxon>
        <taxon>Dikarya</taxon>
        <taxon>Basidiomycota</taxon>
        <taxon>Agaricomycotina</taxon>
        <taxon>Tremellomycetes</taxon>
        <taxon>Tremellales</taxon>
        <taxon>Cryptococcaceae</taxon>
        <taxon>Cryptococcus</taxon>
        <taxon>Cryptococcus gattii species complex</taxon>
    </lineage>
</organism>
<dbReference type="Proteomes" id="UP000053392">
    <property type="component" value="Unassembled WGS sequence"/>
</dbReference>
<gene>
    <name evidence="1" type="ORF">I313_01076</name>
</gene>
<sequence length="67" mass="7966">MARMTMVLRPLSSTMTPWTTSPRPSSFMLINLFVQLPFVTAISNLGRPQALRRTRQMRYRTRRLRRI</sequence>
<accession>A0A0D0V665</accession>
<proteinExistence type="predicted"/>
<dbReference type="EMBL" id="KN847897">
    <property type="protein sequence ID" value="KIR42871.1"/>
    <property type="molecule type" value="Genomic_DNA"/>
</dbReference>
<reference evidence="1 2" key="1">
    <citation type="submission" date="2015-01" db="EMBL/GenBank/DDBJ databases">
        <title>The Genome Sequence of Cryptococcus gattii Ram5.</title>
        <authorList>
            <consortium name="The Broad Institute Genomics Platform"/>
            <person name="Cuomo C."/>
            <person name="Litvintseva A."/>
            <person name="Chen Y."/>
            <person name="Heitman J."/>
            <person name="Sun S."/>
            <person name="Springer D."/>
            <person name="Dromer F."/>
            <person name="Young S."/>
            <person name="Zeng Q."/>
            <person name="Gargeya S."/>
            <person name="Abouelleil A."/>
            <person name="Alvarado L."/>
            <person name="Chapman S.B."/>
            <person name="Gainer-Dewar J."/>
            <person name="Goldberg J."/>
            <person name="Griggs A."/>
            <person name="Gujja S."/>
            <person name="Hansen M."/>
            <person name="Howarth C."/>
            <person name="Imamovic A."/>
            <person name="Larimer J."/>
            <person name="Murphy C."/>
            <person name="Naylor J."/>
            <person name="Pearson M."/>
            <person name="Priest M."/>
            <person name="Roberts A."/>
            <person name="Saif S."/>
            <person name="Shea T."/>
            <person name="Sykes S."/>
            <person name="Wortman J."/>
            <person name="Nusbaum C."/>
            <person name="Birren B."/>
        </authorList>
    </citation>
    <scope>NUCLEOTIDE SEQUENCE [LARGE SCALE GENOMIC DNA]</scope>
    <source>
        <strain evidence="1 2">Ram5</strain>
    </source>
</reference>
<dbReference type="HOGENOM" id="CLU_2812259_0_0_1"/>
<protein>
    <submittedName>
        <fullName evidence="1">Uncharacterized protein</fullName>
    </submittedName>
</protein>
<dbReference type="AlphaFoldDB" id="A0A0D0V665"/>
<name>A0A0D0V665_9TREE</name>
<evidence type="ECO:0000313" key="2">
    <source>
        <dbReference type="Proteomes" id="UP000053392"/>
    </source>
</evidence>
<evidence type="ECO:0000313" key="1">
    <source>
        <dbReference type="EMBL" id="KIR42871.1"/>
    </source>
</evidence>
<keyword evidence="2" id="KW-1185">Reference proteome</keyword>